<dbReference type="AlphaFoldDB" id="A0A3N4JTF7"/>
<reference evidence="2 3" key="1">
    <citation type="journal article" date="2018" name="Nat. Ecol. Evol.">
        <title>Pezizomycetes genomes reveal the molecular basis of ectomycorrhizal truffle lifestyle.</title>
        <authorList>
            <person name="Murat C."/>
            <person name="Payen T."/>
            <person name="Noel B."/>
            <person name="Kuo A."/>
            <person name="Morin E."/>
            <person name="Chen J."/>
            <person name="Kohler A."/>
            <person name="Krizsan K."/>
            <person name="Balestrini R."/>
            <person name="Da Silva C."/>
            <person name="Montanini B."/>
            <person name="Hainaut M."/>
            <person name="Levati E."/>
            <person name="Barry K.W."/>
            <person name="Belfiori B."/>
            <person name="Cichocki N."/>
            <person name="Clum A."/>
            <person name="Dockter R.B."/>
            <person name="Fauchery L."/>
            <person name="Guy J."/>
            <person name="Iotti M."/>
            <person name="Le Tacon F."/>
            <person name="Lindquist E.A."/>
            <person name="Lipzen A."/>
            <person name="Malagnac F."/>
            <person name="Mello A."/>
            <person name="Molinier V."/>
            <person name="Miyauchi S."/>
            <person name="Poulain J."/>
            <person name="Riccioni C."/>
            <person name="Rubini A."/>
            <person name="Sitrit Y."/>
            <person name="Splivallo R."/>
            <person name="Traeger S."/>
            <person name="Wang M."/>
            <person name="Zifcakova L."/>
            <person name="Wipf D."/>
            <person name="Zambonelli A."/>
            <person name="Paolocci F."/>
            <person name="Nowrousian M."/>
            <person name="Ottonello S."/>
            <person name="Baldrian P."/>
            <person name="Spatafora J.W."/>
            <person name="Henrissat B."/>
            <person name="Nagy L.G."/>
            <person name="Aury J.M."/>
            <person name="Wincker P."/>
            <person name="Grigoriev I.V."/>
            <person name="Bonfante P."/>
            <person name="Martin F.M."/>
        </authorList>
    </citation>
    <scope>NUCLEOTIDE SEQUENCE [LARGE SCALE GENOMIC DNA]</scope>
    <source>
        <strain evidence="2 3">120613-1</strain>
    </source>
</reference>
<keyword evidence="1" id="KW-0812">Transmembrane</keyword>
<proteinExistence type="predicted"/>
<accession>A0A3N4JTF7</accession>
<evidence type="ECO:0000313" key="3">
    <source>
        <dbReference type="Proteomes" id="UP000276215"/>
    </source>
</evidence>
<protein>
    <submittedName>
        <fullName evidence="2">Uncharacterized protein</fullName>
    </submittedName>
</protein>
<gene>
    <name evidence="2" type="ORF">L873DRAFT_658185</name>
</gene>
<keyword evidence="3" id="KW-1185">Reference proteome</keyword>
<name>A0A3N4JTF7_9PEZI</name>
<feature type="transmembrane region" description="Helical" evidence="1">
    <location>
        <begin position="83"/>
        <end position="102"/>
    </location>
</feature>
<evidence type="ECO:0000256" key="1">
    <source>
        <dbReference type="SAM" id="Phobius"/>
    </source>
</evidence>
<dbReference type="EMBL" id="ML120373">
    <property type="protein sequence ID" value="RPB01457.1"/>
    <property type="molecule type" value="Genomic_DNA"/>
</dbReference>
<keyword evidence="1" id="KW-0472">Membrane</keyword>
<evidence type="ECO:0000313" key="2">
    <source>
        <dbReference type="EMBL" id="RPB01457.1"/>
    </source>
</evidence>
<keyword evidence="1" id="KW-1133">Transmembrane helix</keyword>
<sequence length="129" mass="14624">MDASCKNRMALPLDQLFVRTSNQGAQRFLLMSHREIVHKSPATIHSSSPVPYSKHLKPPEPLLIQRNPSSSPDNSKVDTKLGYLLYIMNINYLAIILVLFAPCHDVVQGRYCTVCTTRCISQHKVRFTN</sequence>
<dbReference type="Proteomes" id="UP000276215">
    <property type="component" value="Unassembled WGS sequence"/>
</dbReference>
<organism evidence="2 3">
    <name type="scientific">Choiromyces venosus 120613-1</name>
    <dbReference type="NCBI Taxonomy" id="1336337"/>
    <lineage>
        <taxon>Eukaryota</taxon>
        <taxon>Fungi</taxon>
        <taxon>Dikarya</taxon>
        <taxon>Ascomycota</taxon>
        <taxon>Pezizomycotina</taxon>
        <taxon>Pezizomycetes</taxon>
        <taxon>Pezizales</taxon>
        <taxon>Tuberaceae</taxon>
        <taxon>Choiromyces</taxon>
    </lineage>
</organism>